<dbReference type="EMBL" id="CP046909">
    <property type="protein sequence ID" value="QGZ53532.1"/>
    <property type="molecule type" value="Genomic_DNA"/>
</dbReference>
<gene>
    <name evidence="1" type="ORF">FAZ97_00660</name>
</gene>
<dbReference type="Pfam" id="PF13589">
    <property type="entry name" value="HATPase_c_3"/>
    <property type="match status" value="1"/>
</dbReference>
<reference evidence="1 2" key="1">
    <citation type="submission" date="2019-12" db="EMBL/GenBank/DDBJ databases">
        <title>Paraburkholderia acidiphila 7Q-K02 sp. nov and Paraburkholderia acidisoli DHF22 sp. nov., two strains isolated from forest soil.</title>
        <authorList>
            <person name="Gao Z."/>
            <person name="Qiu L."/>
        </authorList>
    </citation>
    <scope>NUCLEOTIDE SEQUENCE [LARGE SCALE GENOMIC DNA]</scope>
    <source>
        <strain evidence="1 2">7Q-K02</strain>
    </source>
</reference>
<evidence type="ECO:0000313" key="2">
    <source>
        <dbReference type="Proteomes" id="UP000434209"/>
    </source>
</evidence>
<dbReference type="KEGG" id="pacp:FAZ97_00660"/>
<organism evidence="1 2">
    <name type="scientific">Paraburkholderia acidiphila</name>
    <dbReference type="NCBI Taxonomy" id="2571747"/>
    <lineage>
        <taxon>Bacteria</taxon>
        <taxon>Pseudomonadati</taxon>
        <taxon>Pseudomonadota</taxon>
        <taxon>Betaproteobacteria</taxon>
        <taxon>Burkholderiales</taxon>
        <taxon>Burkholderiaceae</taxon>
        <taxon>Paraburkholderia</taxon>
    </lineage>
</organism>
<dbReference type="OrthoDB" id="9813438at2"/>
<keyword evidence="2" id="KW-1185">Reference proteome</keyword>
<accession>A0A7Z2G1K5</accession>
<sequence>MGSVPGAQLIGPIEIRPEVTMLSVLRHLNYKAWFAIAEFIDNALQSYLANREALEAINGPDFRLEVDVRIDTNGPGLIVVSDNAAGISTADFPRAFRAAQVPTDRTGLSEFGMGMKSAACWFAERWSVRTKAAGEELERTIHFDIRHIVDNKIESLNTEARDVGSPSAHYTVVTLRGLHHVPQGRTLGKIKDHLASIYRMFLRDGRMTLRFNNEQLTYASPPILKAQKYIAPGVPAQGADANPVEWRKDIALDFGKGQRVTGFAALRETGSTPFAGFALFRRDRLIEGSHDETYRPSFIFKQTNSYPYQRLFGELHVEGFEVSHTKDGFRWEEYEDVFLEFLKAQLEAGPLDLLAQAENYRALPSKKSIEARAAAATASVVDYIEKDVAPVLVEAKENPTDALPLPRTLVPSALQASERSVCVNDGLWDWIITIRTTVDPAREDWVSLAKQDPQPGDLDDTRRLIVELALAHPFSSEFLGAHNENVELFLRVATAICISLVLAEDHTAVAPEVVLHHFNQLMRGALSHAALNNDDRLNPSA</sequence>
<dbReference type="GO" id="GO:0005524">
    <property type="term" value="F:ATP binding"/>
    <property type="evidence" value="ECO:0007669"/>
    <property type="project" value="UniProtKB-KW"/>
</dbReference>
<evidence type="ECO:0000313" key="1">
    <source>
        <dbReference type="EMBL" id="QGZ53532.1"/>
    </source>
</evidence>
<keyword evidence="1" id="KW-0547">Nucleotide-binding</keyword>
<dbReference type="Proteomes" id="UP000434209">
    <property type="component" value="Chromosome 1"/>
</dbReference>
<proteinExistence type="predicted"/>
<protein>
    <submittedName>
        <fullName evidence="1">ATP-binding protein</fullName>
    </submittedName>
</protein>
<dbReference type="InterPro" id="IPR036890">
    <property type="entry name" value="HATPase_C_sf"/>
</dbReference>
<dbReference type="Gene3D" id="3.30.565.10">
    <property type="entry name" value="Histidine kinase-like ATPase, C-terminal domain"/>
    <property type="match status" value="1"/>
</dbReference>
<dbReference type="AlphaFoldDB" id="A0A7Z2G1K5"/>
<name>A0A7Z2G1K5_9BURK</name>
<dbReference type="SUPFAM" id="SSF55874">
    <property type="entry name" value="ATPase domain of HSP90 chaperone/DNA topoisomerase II/histidine kinase"/>
    <property type="match status" value="1"/>
</dbReference>
<keyword evidence="1" id="KW-0067">ATP-binding</keyword>